<accession>A0A7S4SRC3</accession>
<reference evidence="2" key="1">
    <citation type="submission" date="2021-01" db="EMBL/GenBank/DDBJ databases">
        <authorList>
            <person name="Corre E."/>
            <person name="Pelletier E."/>
            <person name="Niang G."/>
            <person name="Scheremetjew M."/>
            <person name="Finn R."/>
            <person name="Kale V."/>
            <person name="Holt S."/>
            <person name="Cochrane G."/>
            <person name="Meng A."/>
            <person name="Brown T."/>
            <person name="Cohen L."/>
        </authorList>
    </citation>
    <scope>NUCLEOTIDE SEQUENCE</scope>
    <source>
        <strain evidence="2">CCMP3105</strain>
    </source>
</reference>
<sequence length="228" mass="24983">MGRTATGVIYGQSMDMDYYPAPALPPSHRRPRPEATEHWRPNEHSLARESFNAIVAHEKVDATDVLIRETCMGRQAEMGPNWRPSALLNRDRDGTTPRQSTLRIRSSGPPYGSCGYEHVMEGLHCRGGQAPKPPSHHVLGGIWKGPEEHFVDAIGHEMWQHSGSRGLTPRGHSKGGVRMNTEEHYYGVSHTPRRTFGSGLSGTGHSLRVGAAMSIASEDGVSIAPSTY</sequence>
<dbReference type="EMBL" id="HBNR01076944">
    <property type="protein sequence ID" value="CAE4653373.1"/>
    <property type="molecule type" value="Transcribed_RNA"/>
</dbReference>
<organism evidence="2">
    <name type="scientific">Alexandrium monilatum</name>
    <dbReference type="NCBI Taxonomy" id="311494"/>
    <lineage>
        <taxon>Eukaryota</taxon>
        <taxon>Sar</taxon>
        <taxon>Alveolata</taxon>
        <taxon>Dinophyceae</taxon>
        <taxon>Gonyaulacales</taxon>
        <taxon>Pyrocystaceae</taxon>
        <taxon>Alexandrium</taxon>
    </lineage>
</organism>
<evidence type="ECO:0000313" key="2">
    <source>
        <dbReference type="EMBL" id="CAE4653373.1"/>
    </source>
</evidence>
<proteinExistence type="predicted"/>
<protein>
    <submittedName>
        <fullName evidence="2">Uncharacterized protein</fullName>
    </submittedName>
</protein>
<gene>
    <name evidence="2" type="ORF">AMON00008_LOCUS54722</name>
</gene>
<evidence type="ECO:0000256" key="1">
    <source>
        <dbReference type="SAM" id="MobiDB-lite"/>
    </source>
</evidence>
<name>A0A7S4SRC3_9DINO</name>
<dbReference type="AlphaFoldDB" id="A0A7S4SRC3"/>
<feature type="region of interest" description="Disordered" evidence="1">
    <location>
        <begin position="77"/>
        <end position="109"/>
    </location>
</feature>